<reference evidence="4" key="1">
    <citation type="journal article" date="2015" name="Genome Announc.">
        <title>Genome sequence of the AIDS-associated pathogen Penicillium marneffei (ATCC18224) and its near taxonomic relative Talaromyces stipitatus (ATCC10500).</title>
        <authorList>
            <person name="Nierman W.C."/>
            <person name="Fedorova-Abrams N.D."/>
            <person name="Andrianopoulos A."/>
        </authorList>
    </citation>
    <scope>NUCLEOTIDE SEQUENCE [LARGE SCALE GENOMIC DNA]</scope>
    <source>
        <strain evidence="4">ATCC 10500 / CBS 375.48 / QM 6759 / NRRL 1006</strain>
    </source>
</reference>
<feature type="compositionally biased region" description="Polar residues" evidence="2">
    <location>
        <begin position="406"/>
        <end position="415"/>
    </location>
</feature>
<dbReference type="STRING" id="441959.B8M149"/>
<dbReference type="PANTHER" id="PTHR11188:SF17">
    <property type="entry name" value="FI21816P1"/>
    <property type="match status" value="1"/>
</dbReference>
<dbReference type="RefSeq" id="XP_002477954.1">
    <property type="nucleotide sequence ID" value="XM_002477909.1"/>
</dbReference>
<gene>
    <name evidence="3" type="ORF">TSTA_082240</name>
</gene>
<dbReference type="VEuPathDB" id="FungiDB:TSTA_082240"/>
<dbReference type="AlphaFoldDB" id="B8M149"/>
<dbReference type="Proteomes" id="UP000001745">
    <property type="component" value="Unassembled WGS sequence"/>
</dbReference>
<dbReference type="eggNOG" id="KOG3780">
    <property type="taxonomic scope" value="Eukaryota"/>
</dbReference>
<dbReference type="EMBL" id="EQ962653">
    <property type="protein sequence ID" value="EED20991.1"/>
    <property type="molecule type" value="Genomic_DNA"/>
</dbReference>
<proteinExistence type="inferred from homology"/>
<dbReference type="GO" id="GO:0005829">
    <property type="term" value="C:cytosol"/>
    <property type="evidence" value="ECO:0007669"/>
    <property type="project" value="TreeGrafter"/>
</dbReference>
<dbReference type="InterPro" id="IPR014752">
    <property type="entry name" value="Arrestin-like_C"/>
</dbReference>
<dbReference type="GO" id="GO:0070086">
    <property type="term" value="P:ubiquitin-dependent endocytosis"/>
    <property type="evidence" value="ECO:0007669"/>
    <property type="project" value="TreeGrafter"/>
</dbReference>
<feature type="compositionally biased region" description="Polar residues" evidence="2">
    <location>
        <begin position="385"/>
        <end position="399"/>
    </location>
</feature>
<dbReference type="GeneID" id="8107682"/>
<feature type="region of interest" description="Disordered" evidence="2">
    <location>
        <begin position="366"/>
        <end position="435"/>
    </location>
</feature>
<protein>
    <submittedName>
        <fullName evidence="3">Arrestin domain containing protein, putative</fullName>
    </submittedName>
</protein>
<keyword evidence="4" id="KW-1185">Reference proteome</keyword>
<dbReference type="GO" id="GO:0005886">
    <property type="term" value="C:plasma membrane"/>
    <property type="evidence" value="ECO:0007669"/>
    <property type="project" value="TreeGrafter"/>
</dbReference>
<dbReference type="InterPro" id="IPR050357">
    <property type="entry name" value="Arrestin_domain-protein"/>
</dbReference>
<dbReference type="OMA" id="LNCHENI"/>
<dbReference type="OrthoDB" id="2238745at2759"/>
<evidence type="ECO:0000256" key="2">
    <source>
        <dbReference type="SAM" id="MobiDB-lite"/>
    </source>
</evidence>
<sequence length="435" mass="48575">MASVQERKHRKIKSLLLPSSQSGLSTSISLLEQAIFVNASLCTPSVLRGCVKLDVSKHVQLRDLSIRFTGLNKVHKFGRFYDKERVIDQTWLVPRLEARSSSLVHVIQRDAKLWPILQPGHYVYNFELTLNETLPETFDVGGCKLSYDIQAVANISGHRPQSSPSQEVAVVHCPHDEFYLHEASQISLSRIWNKQILYNVELADKGAAIGGNIPISIRIGCSDIMYLAVQVYLAQKIQFPGIPGRQSQLRKMLLLKTKCNDLSTGKFRETPSLRLDQESDVTVIAGSVPLLNEPNAQLRLHPDVHFKKVTATHTIMFLIDITIPNPQDSRKTTVCRLTAETPFCVRTSQTHLYGLSVPEYSETNNLATDSDHFNSSRLLPPPFPETSSRQPSETSSTIDTEFAWSRSPSTYSLSSDELKPVAPVNPPPAYESICG</sequence>
<evidence type="ECO:0000313" key="4">
    <source>
        <dbReference type="Proteomes" id="UP000001745"/>
    </source>
</evidence>
<dbReference type="PhylomeDB" id="B8M149"/>
<dbReference type="InParanoid" id="B8M149"/>
<comment type="similarity">
    <text evidence="1">Belongs to the arrestin family.</text>
</comment>
<dbReference type="GO" id="GO:0031625">
    <property type="term" value="F:ubiquitin protein ligase binding"/>
    <property type="evidence" value="ECO:0007669"/>
    <property type="project" value="TreeGrafter"/>
</dbReference>
<organism evidence="3 4">
    <name type="scientific">Talaromyces stipitatus (strain ATCC 10500 / CBS 375.48 / QM 6759 / NRRL 1006)</name>
    <name type="common">Penicillium stipitatum</name>
    <dbReference type="NCBI Taxonomy" id="441959"/>
    <lineage>
        <taxon>Eukaryota</taxon>
        <taxon>Fungi</taxon>
        <taxon>Dikarya</taxon>
        <taxon>Ascomycota</taxon>
        <taxon>Pezizomycotina</taxon>
        <taxon>Eurotiomycetes</taxon>
        <taxon>Eurotiomycetidae</taxon>
        <taxon>Eurotiales</taxon>
        <taxon>Trichocomaceae</taxon>
        <taxon>Talaromyces</taxon>
        <taxon>Talaromyces sect. Talaromyces</taxon>
    </lineage>
</organism>
<accession>B8M149</accession>
<name>B8M149_TALSN</name>
<dbReference type="HOGENOM" id="CLU_045296_0_0_1"/>
<dbReference type="Gene3D" id="2.60.40.640">
    <property type="match status" value="1"/>
</dbReference>
<dbReference type="GO" id="GO:0030674">
    <property type="term" value="F:protein-macromolecule adaptor activity"/>
    <property type="evidence" value="ECO:0007669"/>
    <property type="project" value="TreeGrafter"/>
</dbReference>
<dbReference type="PANTHER" id="PTHR11188">
    <property type="entry name" value="ARRESTIN DOMAIN CONTAINING PROTEIN"/>
    <property type="match status" value="1"/>
</dbReference>
<evidence type="ECO:0000256" key="1">
    <source>
        <dbReference type="ARBA" id="ARBA00005298"/>
    </source>
</evidence>
<evidence type="ECO:0000313" key="3">
    <source>
        <dbReference type="EMBL" id="EED20991.1"/>
    </source>
</evidence>